<keyword evidence="3" id="KW-1185">Reference proteome</keyword>
<reference evidence="2 3" key="1">
    <citation type="journal article" date="2019" name="Int. J. Syst. Evol. Microbiol.">
        <title>The Global Catalogue of Microorganisms (GCM) 10K type strain sequencing project: providing services to taxonomists for standard genome sequencing and annotation.</title>
        <authorList>
            <consortium name="The Broad Institute Genomics Platform"/>
            <consortium name="The Broad Institute Genome Sequencing Center for Infectious Disease"/>
            <person name="Wu L."/>
            <person name="Ma J."/>
        </authorList>
    </citation>
    <scope>NUCLEOTIDE SEQUENCE [LARGE SCALE GENOMIC DNA]</scope>
    <source>
        <strain evidence="2 3">JCM 4565</strain>
    </source>
</reference>
<dbReference type="EMBL" id="BAAABW010000004">
    <property type="protein sequence ID" value="GAA0336395.1"/>
    <property type="molecule type" value="Genomic_DNA"/>
</dbReference>
<accession>A0ABN0WGL7</accession>
<feature type="region of interest" description="Disordered" evidence="1">
    <location>
        <begin position="21"/>
        <end position="43"/>
    </location>
</feature>
<dbReference type="Proteomes" id="UP001500063">
    <property type="component" value="Unassembled WGS sequence"/>
</dbReference>
<evidence type="ECO:0000313" key="3">
    <source>
        <dbReference type="Proteomes" id="UP001500063"/>
    </source>
</evidence>
<organism evidence="2 3">
    <name type="scientific">Streptomyces blastmyceticus</name>
    <dbReference type="NCBI Taxonomy" id="68180"/>
    <lineage>
        <taxon>Bacteria</taxon>
        <taxon>Bacillati</taxon>
        <taxon>Actinomycetota</taxon>
        <taxon>Actinomycetes</taxon>
        <taxon>Kitasatosporales</taxon>
        <taxon>Streptomycetaceae</taxon>
        <taxon>Streptomyces</taxon>
    </lineage>
</organism>
<name>A0ABN0WGL7_9ACTN</name>
<evidence type="ECO:0000256" key="1">
    <source>
        <dbReference type="SAM" id="MobiDB-lite"/>
    </source>
</evidence>
<evidence type="ECO:0000313" key="2">
    <source>
        <dbReference type="EMBL" id="GAA0336395.1"/>
    </source>
</evidence>
<gene>
    <name evidence="2" type="ORF">GCM10010319_10540</name>
</gene>
<comment type="caution">
    <text evidence="2">The sequence shown here is derived from an EMBL/GenBank/DDBJ whole genome shotgun (WGS) entry which is preliminary data.</text>
</comment>
<protein>
    <submittedName>
        <fullName evidence="2">Uncharacterized protein</fullName>
    </submittedName>
</protein>
<proteinExistence type="predicted"/>
<sequence length="168" mass="18807">MSWSGHWHGYGPWVGPPAVYAHEGNRRPAHPNGPPAPTSPDDKATQRILERYREAAAEFQTGNVPPLMTGHWLLKQSWTAADRTWADIDIALAWLTKHYQENPPLEREDGKTAYCGLDIKLEYAFDVLPRGVDVSWVHYGKSQNLLSLSVVCCPNRFHPGISCPLPPS</sequence>